<comment type="caution">
    <text evidence="2">The sequence shown here is derived from an EMBL/GenBank/DDBJ whole genome shotgun (WGS) entry which is preliminary data.</text>
</comment>
<accession>A0A8S3QCS7</accession>
<dbReference type="Proteomes" id="UP000683360">
    <property type="component" value="Unassembled WGS sequence"/>
</dbReference>
<dbReference type="OrthoDB" id="10683370at2759"/>
<organism evidence="2 3">
    <name type="scientific">Mytilus edulis</name>
    <name type="common">Blue mussel</name>
    <dbReference type="NCBI Taxonomy" id="6550"/>
    <lineage>
        <taxon>Eukaryota</taxon>
        <taxon>Metazoa</taxon>
        <taxon>Spiralia</taxon>
        <taxon>Lophotrochozoa</taxon>
        <taxon>Mollusca</taxon>
        <taxon>Bivalvia</taxon>
        <taxon>Autobranchia</taxon>
        <taxon>Pteriomorphia</taxon>
        <taxon>Mytilida</taxon>
        <taxon>Mytiloidea</taxon>
        <taxon>Mytilidae</taxon>
        <taxon>Mytilinae</taxon>
        <taxon>Mytilus</taxon>
    </lineage>
</organism>
<proteinExistence type="predicted"/>
<reference evidence="2" key="1">
    <citation type="submission" date="2021-03" db="EMBL/GenBank/DDBJ databases">
        <authorList>
            <person name="Bekaert M."/>
        </authorList>
    </citation>
    <scope>NUCLEOTIDE SEQUENCE</scope>
</reference>
<evidence type="ECO:0000313" key="3">
    <source>
        <dbReference type="Proteomes" id="UP000683360"/>
    </source>
</evidence>
<dbReference type="InterPro" id="IPR011029">
    <property type="entry name" value="DEATH-like_dom_sf"/>
</dbReference>
<gene>
    <name evidence="2" type="ORF">MEDL_8395</name>
</gene>
<evidence type="ECO:0000256" key="1">
    <source>
        <dbReference type="SAM" id="MobiDB-lite"/>
    </source>
</evidence>
<dbReference type="EMBL" id="CAJPWZ010000459">
    <property type="protein sequence ID" value="CAG2193245.1"/>
    <property type="molecule type" value="Genomic_DNA"/>
</dbReference>
<name>A0A8S3QCS7_MYTED</name>
<keyword evidence="3" id="KW-1185">Reference proteome</keyword>
<sequence length="598" mass="69980">MKDIPKLVSLKRLFRNTKLDLNLMEDRNMEESNRPRSTIPTDNAVDRIRSSYSRIKQRLLDKIDKLEDYMLSEVLNFDDFILAMINPIDSEKIDIILTSVLRKGSAACDTLIQFLERHDFLRSDELKDDKTGHLMGDSAQFSNVHAYMFSNPRLCNYLRDELEIDLIIDDMYEWHLIELDTHERIRQLTERVHKVNVLLSEMERITDNAWFIKFCCFLTKHAENTIVIENIRQTASMAHMPETTRDEDLTVAIGRTFKIRTENLTEERLRQLHIDDMNSQLQQPHHIFDVRDGCVELILFNSTNEFSQENCLEFIRKVIEIEDVKSTLIPGQIFNVAVRAFDQNIPLLDDNGKSLLKFPIKLALKLNEARVDGETNQKLSSKDVEIQKQYIVYALSNCSADELETILQKSKDLEKCKVIYDCVQRWKCLNCYRQSILSEKERVLNEIDTAIIKQTLDGQHELPKCLYEYWSCLVAFAEVLATRSKLCIKHTQCRTCSGMTTLEEENKEAIVFNFVINDIGELVPEETNQEPSRPDIYQENTDTQVTARGKNGKHTPGRQQSMNEFFELPMDRKYRHRDVRNVSFADRRKTSKRQSIEW</sequence>
<protein>
    <recommendedName>
        <fullName evidence="4">CARD domain-containing protein</fullName>
    </recommendedName>
</protein>
<feature type="region of interest" description="Disordered" evidence="1">
    <location>
        <begin position="524"/>
        <end position="563"/>
    </location>
</feature>
<evidence type="ECO:0000313" key="2">
    <source>
        <dbReference type="EMBL" id="CAG2193245.1"/>
    </source>
</evidence>
<dbReference type="AlphaFoldDB" id="A0A8S3QCS7"/>
<dbReference type="Gene3D" id="1.10.533.10">
    <property type="entry name" value="Death Domain, Fas"/>
    <property type="match status" value="1"/>
</dbReference>
<evidence type="ECO:0008006" key="4">
    <source>
        <dbReference type="Google" id="ProtNLM"/>
    </source>
</evidence>